<dbReference type="RefSeq" id="WP_168870244.1">
    <property type="nucleotide sequence ID" value="NZ_JABAIA010000001.1"/>
</dbReference>
<evidence type="ECO:0000313" key="3">
    <source>
        <dbReference type="Proteomes" id="UP000570474"/>
    </source>
</evidence>
<feature type="transmembrane region" description="Helical" evidence="1">
    <location>
        <begin position="106"/>
        <end position="123"/>
    </location>
</feature>
<sequence>MPFTISHIAIVLPFTCRQRPFLSLTGLMIGAMVPDFFYFVLFDPYFDDGHQWWGIFLYDIPLALLLAFLYHELAKPALIRYLPAWAAARLHHFRYFQWSSYFRKNFLVVILSIIAGTLTHFFLDGFTHGHGYFVQLFPFLQGEAVLFGEPMEIWYVMQYLTSAVGLLLLFWFFMRLPRPYLPAEVQGRHKPVFWLFIIVIASAILLFYRQQPHMFHKSMDYLAIVMAAVFYGFFAVVLGQKLTKL</sequence>
<feature type="transmembrane region" description="Helical" evidence="1">
    <location>
        <begin position="221"/>
        <end position="239"/>
    </location>
</feature>
<dbReference type="InterPro" id="IPR025238">
    <property type="entry name" value="DUF4184"/>
</dbReference>
<keyword evidence="1" id="KW-0812">Transmembrane</keyword>
<name>A0A847RU91_9BACT</name>
<gene>
    <name evidence="2" type="ORF">HGH92_08260</name>
</gene>
<keyword evidence="3" id="KW-1185">Reference proteome</keyword>
<dbReference type="AlphaFoldDB" id="A0A847RU91"/>
<accession>A0A847RU91</accession>
<protein>
    <submittedName>
        <fullName evidence="2">DUF4184 family protein</fullName>
    </submittedName>
</protein>
<feature type="transmembrane region" description="Helical" evidence="1">
    <location>
        <begin position="153"/>
        <end position="172"/>
    </location>
</feature>
<organism evidence="2 3">
    <name type="scientific">Chitinophaga varians</name>
    <dbReference type="NCBI Taxonomy" id="2202339"/>
    <lineage>
        <taxon>Bacteria</taxon>
        <taxon>Pseudomonadati</taxon>
        <taxon>Bacteroidota</taxon>
        <taxon>Chitinophagia</taxon>
        <taxon>Chitinophagales</taxon>
        <taxon>Chitinophagaceae</taxon>
        <taxon>Chitinophaga</taxon>
    </lineage>
</organism>
<keyword evidence="1" id="KW-0472">Membrane</keyword>
<feature type="transmembrane region" description="Helical" evidence="1">
    <location>
        <begin position="52"/>
        <end position="70"/>
    </location>
</feature>
<proteinExistence type="predicted"/>
<dbReference type="Pfam" id="PF13803">
    <property type="entry name" value="DUF4184"/>
    <property type="match status" value="1"/>
</dbReference>
<comment type="caution">
    <text evidence="2">The sequence shown here is derived from an EMBL/GenBank/DDBJ whole genome shotgun (WGS) entry which is preliminary data.</text>
</comment>
<evidence type="ECO:0000256" key="1">
    <source>
        <dbReference type="SAM" id="Phobius"/>
    </source>
</evidence>
<evidence type="ECO:0000313" key="2">
    <source>
        <dbReference type="EMBL" id="NLR64297.1"/>
    </source>
</evidence>
<reference evidence="2 3" key="1">
    <citation type="submission" date="2020-04" db="EMBL/GenBank/DDBJ databases">
        <authorList>
            <person name="Yin C."/>
        </authorList>
    </citation>
    <scope>NUCLEOTIDE SEQUENCE [LARGE SCALE GENOMIC DNA]</scope>
    <source>
        <strain evidence="2 3">Ae27</strain>
    </source>
</reference>
<dbReference type="EMBL" id="JABAIA010000001">
    <property type="protein sequence ID" value="NLR64297.1"/>
    <property type="molecule type" value="Genomic_DNA"/>
</dbReference>
<keyword evidence="1" id="KW-1133">Transmembrane helix</keyword>
<feature type="transmembrane region" description="Helical" evidence="1">
    <location>
        <begin position="192"/>
        <end position="209"/>
    </location>
</feature>
<dbReference type="Proteomes" id="UP000570474">
    <property type="component" value="Unassembled WGS sequence"/>
</dbReference>
<feature type="transmembrane region" description="Helical" evidence="1">
    <location>
        <begin position="21"/>
        <end position="40"/>
    </location>
</feature>